<dbReference type="GO" id="GO:0006865">
    <property type="term" value="P:amino acid transport"/>
    <property type="evidence" value="ECO:0007669"/>
    <property type="project" value="TreeGrafter"/>
</dbReference>
<dbReference type="OrthoDB" id="9814550at2"/>
<reference evidence="11 12" key="1">
    <citation type="submission" date="2017-06" db="EMBL/GenBank/DDBJ databases">
        <authorList>
            <person name="Kim H.J."/>
            <person name="Triplett B.A."/>
        </authorList>
    </citation>
    <scope>NUCLEOTIDE SEQUENCE [LARGE SCALE GENOMIC DNA]</scope>
    <source>
        <strain evidence="11 12">B29T1</strain>
    </source>
</reference>
<keyword evidence="4" id="KW-1003">Cell membrane</keyword>
<keyword evidence="5" id="KW-0997">Cell inner membrane</keyword>
<evidence type="ECO:0000256" key="9">
    <source>
        <dbReference type="RuleBase" id="RU363032"/>
    </source>
</evidence>
<evidence type="ECO:0000256" key="2">
    <source>
        <dbReference type="ARBA" id="ARBA00010072"/>
    </source>
</evidence>
<keyword evidence="8 9" id="KW-0472">Membrane</keyword>
<evidence type="ECO:0000256" key="7">
    <source>
        <dbReference type="ARBA" id="ARBA00022989"/>
    </source>
</evidence>
<evidence type="ECO:0000256" key="1">
    <source>
        <dbReference type="ARBA" id="ARBA00004429"/>
    </source>
</evidence>
<keyword evidence="6 9" id="KW-0812">Transmembrane</keyword>
<accession>A0A212RWD6</accession>
<feature type="transmembrane region" description="Helical" evidence="9">
    <location>
        <begin position="209"/>
        <end position="230"/>
    </location>
</feature>
<dbReference type="PANTHER" id="PTHR30614:SF10">
    <property type="entry name" value="ARGININE ABC TRANSPORTER PERMEASE PROTEIN ARTM"/>
    <property type="match status" value="1"/>
</dbReference>
<evidence type="ECO:0000256" key="4">
    <source>
        <dbReference type="ARBA" id="ARBA00022475"/>
    </source>
</evidence>
<dbReference type="GO" id="GO:0043190">
    <property type="term" value="C:ATP-binding cassette (ABC) transporter complex"/>
    <property type="evidence" value="ECO:0007669"/>
    <property type="project" value="InterPro"/>
</dbReference>
<dbReference type="Proteomes" id="UP000197065">
    <property type="component" value="Unassembled WGS sequence"/>
</dbReference>
<protein>
    <submittedName>
        <fullName evidence="11">Amino acid ABC transporter membrane protein 2, PAAT family</fullName>
    </submittedName>
</protein>
<evidence type="ECO:0000256" key="3">
    <source>
        <dbReference type="ARBA" id="ARBA00022448"/>
    </source>
</evidence>
<dbReference type="InterPro" id="IPR010065">
    <property type="entry name" value="AA_ABC_transptr_permease_3TM"/>
</dbReference>
<dbReference type="CDD" id="cd06261">
    <property type="entry name" value="TM_PBP2"/>
    <property type="match status" value="1"/>
</dbReference>
<dbReference type="AlphaFoldDB" id="A0A212RWD6"/>
<evidence type="ECO:0000256" key="8">
    <source>
        <dbReference type="ARBA" id="ARBA00023136"/>
    </source>
</evidence>
<keyword evidence="3 9" id="KW-0813">Transport</keyword>
<dbReference type="InterPro" id="IPR035906">
    <property type="entry name" value="MetI-like_sf"/>
</dbReference>
<dbReference type="InterPro" id="IPR043429">
    <property type="entry name" value="ArtM/GltK/GlnP/TcyL/YhdX-like"/>
</dbReference>
<keyword evidence="12" id="KW-1185">Reference proteome</keyword>
<feature type="transmembrane region" description="Helical" evidence="9">
    <location>
        <begin position="25"/>
        <end position="49"/>
    </location>
</feature>
<dbReference type="Gene3D" id="1.10.3720.10">
    <property type="entry name" value="MetI-like"/>
    <property type="match status" value="1"/>
</dbReference>
<keyword evidence="7 9" id="KW-1133">Transmembrane helix</keyword>
<proteinExistence type="inferred from homology"/>
<dbReference type="NCBIfam" id="TIGR01726">
    <property type="entry name" value="HEQRo_perm_3TM"/>
    <property type="match status" value="1"/>
</dbReference>
<dbReference type="PANTHER" id="PTHR30614">
    <property type="entry name" value="MEMBRANE COMPONENT OF AMINO ACID ABC TRANSPORTER"/>
    <property type="match status" value="1"/>
</dbReference>
<sequence length="243" mass="27530">MDGGTLQASILQFFDYQVIIDNWQLYLSGVFVTLQLTALSLILGFVLAVPMSIMLTSRKPWVWMPVWLYVYCFRGTPLLIQLFLLYYGAGQFAFIREGFLWPFLREAWFCAIIAMGLNTAAYQAEIFRGAIATTPRGEIEAARAFGMSPFRLYSRIILPSSFRRALPAYVNEVIFSLQSTSLASLVTLIDITGAARIVNSRYYTPYEAFLSAAVLYLVITFVIIWLAGGLERRWNVHLARPTS</sequence>
<feature type="transmembrane region" description="Helical" evidence="9">
    <location>
        <begin position="99"/>
        <end position="118"/>
    </location>
</feature>
<evidence type="ECO:0000313" key="12">
    <source>
        <dbReference type="Proteomes" id="UP000197065"/>
    </source>
</evidence>
<name>A0A212RWD6_9PROT</name>
<evidence type="ECO:0000259" key="10">
    <source>
        <dbReference type="PROSITE" id="PS50928"/>
    </source>
</evidence>
<dbReference type="RefSeq" id="WP_088562691.1">
    <property type="nucleotide sequence ID" value="NZ_FYEH01000016.1"/>
</dbReference>
<dbReference type="Pfam" id="PF00528">
    <property type="entry name" value="BPD_transp_1"/>
    <property type="match status" value="1"/>
</dbReference>
<feature type="domain" description="ABC transmembrane type-1" evidence="10">
    <location>
        <begin position="30"/>
        <end position="227"/>
    </location>
</feature>
<comment type="similarity">
    <text evidence="2">Belongs to the binding-protein-dependent transport system permease family. HisMQ subfamily.</text>
</comment>
<evidence type="ECO:0000313" key="11">
    <source>
        <dbReference type="EMBL" id="SNB77074.1"/>
    </source>
</evidence>
<evidence type="ECO:0000256" key="5">
    <source>
        <dbReference type="ARBA" id="ARBA00022519"/>
    </source>
</evidence>
<comment type="subcellular location">
    <subcellularLocation>
        <location evidence="1">Cell inner membrane</location>
        <topology evidence="1">Multi-pass membrane protein</topology>
    </subcellularLocation>
    <subcellularLocation>
        <location evidence="9">Cell membrane</location>
        <topology evidence="9">Multi-pass membrane protein</topology>
    </subcellularLocation>
</comment>
<organism evidence="11 12">
    <name type="scientific">Arboricoccus pini</name>
    <dbReference type="NCBI Taxonomy" id="1963835"/>
    <lineage>
        <taxon>Bacteria</taxon>
        <taxon>Pseudomonadati</taxon>
        <taxon>Pseudomonadota</taxon>
        <taxon>Alphaproteobacteria</taxon>
        <taxon>Geminicoccales</taxon>
        <taxon>Geminicoccaceae</taxon>
        <taxon>Arboricoccus</taxon>
    </lineage>
</organism>
<feature type="transmembrane region" description="Helical" evidence="9">
    <location>
        <begin position="61"/>
        <end position="87"/>
    </location>
</feature>
<dbReference type="EMBL" id="FYEH01000016">
    <property type="protein sequence ID" value="SNB77074.1"/>
    <property type="molecule type" value="Genomic_DNA"/>
</dbReference>
<dbReference type="InterPro" id="IPR000515">
    <property type="entry name" value="MetI-like"/>
</dbReference>
<dbReference type="GO" id="GO:0022857">
    <property type="term" value="F:transmembrane transporter activity"/>
    <property type="evidence" value="ECO:0007669"/>
    <property type="project" value="InterPro"/>
</dbReference>
<dbReference type="SUPFAM" id="SSF161098">
    <property type="entry name" value="MetI-like"/>
    <property type="match status" value="1"/>
</dbReference>
<feature type="transmembrane region" description="Helical" evidence="9">
    <location>
        <begin position="169"/>
        <end position="189"/>
    </location>
</feature>
<evidence type="ECO:0000256" key="6">
    <source>
        <dbReference type="ARBA" id="ARBA00022692"/>
    </source>
</evidence>
<gene>
    <name evidence="11" type="ORF">SAMN07250955_11620</name>
</gene>
<dbReference type="PROSITE" id="PS50928">
    <property type="entry name" value="ABC_TM1"/>
    <property type="match status" value="1"/>
</dbReference>